<evidence type="ECO:0000256" key="6">
    <source>
        <dbReference type="ARBA" id="ARBA00023236"/>
    </source>
</evidence>
<dbReference type="InterPro" id="IPR000305">
    <property type="entry name" value="GIY-YIG_endonuc"/>
</dbReference>
<dbReference type="HAMAP" id="MF_00203">
    <property type="entry name" value="UvrC"/>
    <property type="match status" value="1"/>
</dbReference>
<dbReference type="PROSITE" id="PS50165">
    <property type="entry name" value="UVRC"/>
    <property type="match status" value="1"/>
</dbReference>
<dbReference type="GO" id="GO:0009381">
    <property type="term" value="F:excinuclease ABC activity"/>
    <property type="evidence" value="ECO:0007669"/>
    <property type="project" value="UniProtKB-UniRule"/>
</dbReference>
<keyword evidence="2 7" id="KW-0227">DNA damage</keyword>
<keyword evidence="5 7" id="KW-0234">DNA repair</keyword>
<dbReference type="InterPro" id="IPR004791">
    <property type="entry name" value="UvrC"/>
</dbReference>
<evidence type="ECO:0000256" key="3">
    <source>
        <dbReference type="ARBA" id="ARBA00022769"/>
    </source>
</evidence>
<sequence>MEPIDLKTIPVSPGVYLYKDVHGRVVYVGKAKHLRKRVASYFRPPETQTPKTRAMLRQAQSITTLITTTEKEALLLEASLIKKHKPRYNILLRDDKQYVLFKLNKKHRWPRLTLTRKVLKDGSKYFGPFTSSHSAWQTLKAVHKVFKLRRCSDRAFSNRVRPCLYHHMGQCMAPCCLEISHEEYSEQVQRVELLLSGKSNELVEVLTAKMYAASEAMEFETAAQLRDQIKAVEVTVEAQAAVIPTAHDMDVIGLGETDAGLALGILFIRGGILIDKKYYFWAGLDLEEAPELLLTFLSQYYNANSFVPSRVVVPWGNDVLGDETEAEPLAAHAEALTELRGMQVRVAPPRNDTESKLVTMATANAIDDSKNKRIVSPLAILQKRLGMSVEAYRTEIVDVSHTSGKDTRVGMVVFEGEQPAKDQYRTYAFTDEEGGGDDYGVLALWMERRLNSGPPWPDLLLIDGGRGQLNAVTSVLEAHGKSGLFTVISIAKARKDETGRADRRKGNIEDRIFLPGRSNPLQLKAGAPELLLLQHMRDLCHDYSIGRHRKARAGRALSGELQRISGIGPTMAKKLWAQYSSVKEMAEASVKDLMQIDGVGKKKAEAIYKGLSVFRG</sequence>
<dbReference type="RefSeq" id="WP_066853782.1">
    <property type="nucleotide sequence ID" value="NZ_JXMS01000009.1"/>
</dbReference>
<dbReference type="Gene3D" id="3.30.420.340">
    <property type="entry name" value="UvrC, RNAse H endonuclease domain"/>
    <property type="match status" value="1"/>
</dbReference>
<dbReference type="Pfam" id="PF02151">
    <property type="entry name" value="UVR"/>
    <property type="match status" value="1"/>
</dbReference>
<dbReference type="Gene3D" id="1.10.150.20">
    <property type="entry name" value="5' to 3' exonuclease, C-terminal subdomain"/>
    <property type="match status" value="1"/>
</dbReference>
<comment type="subunit">
    <text evidence="7">Interacts with UvrB in an incision complex.</text>
</comment>
<feature type="domain" description="UvrC family homology region profile" evidence="10">
    <location>
        <begin position="251"/>
        <end position="476"/>
    </location>
</feature>
<evidence type="ECO:0000256" key="7">
    <source>
        <dbReference type="HAMAP-Rule" id="MF_00203"/>
    </source>
</evidence>
<keyword evidence="4 7" id="KW-0267">Excision nuclease</keyword>
<dbReference type="InterPro" id="IPR010994">
    <property type="entry name" value="RuvA_2-like"/>
</dbReference>
<dbReference type="Pfam" id="PF08459">
    <property type="entry name" value="UvrC_RNaseH_dom"/>
    <property type="match status" value="1"/>
</dbReference>
<dbReference type="SMART" id="SM00465">
    <property type="entry name" value="GIYc"/>
    <property type="match status" value="1"/>
</dbReference>
<keyword evidence="1 7" id="KW-0963">Cytoplasm</keyword>
<dbReference type="InterPro" id="IPR050066">
    <property type="entry name" value="UvrABC_protein_C"/>
</dbReference>
<comment type="function">
    <text evidence="7">The UvrABC repair system catalyzes the recognition and processing of DNA lesions. UvrC both incises the 5' and 3' sides of the lesion. The N-terminal half is responsible for the 3' incision and the C-terminal half is responsible for the 5' incision.</text>
</comment>
<evidence type="ECO:0000256" key="5">
    <source>
        <dbReference type="ARBA" id="ARBA00023204"/>
    </source>
</evidence>
<dbReference type="InterPro" id="IPR003583">
    <property type="entry name" value="Hlx-hairpin-Hlx_DNA-bd_motif"/>
</dbReference>
<dbReference type="InterPro" id="IPR001162">
    <property type="entry name" value="UvrC_RNase_H_dom"/>
</dbReference>
<organism evidence="11 12">
    <name type="scientific">Halodesulfovibrio spirochaetisodalis</name>
    <dbReference type="NCBI Taxonomy" id="1560234"/>
    <lineage>
        <taxon>Bacteria</taxon>
        <taxon>Pseudomonadati</taxon>
        <taxon>Thermodesulfobacteriota</taxon>
        <taxon>Desulfovibrionia</taxon>
        <taxon>Desulfovibrionales</taxon>
        <taxon>Desulfovibrionaceae</taxon>
        <taxon>Halodesulfovibrio</taxon>
    </lineage>
</organism>
<protein>
    <recommendedName>
        <fullName evidence="7">UvrABC system protein C</fullName>
        <shortName evidence="7">Protein UvrC</shortName>
    </recommendedName>
    <alternativeName>
        <fullName evidence="7">Excinuclease ABC subunit C</fullName>
    </alternativeName>
</protein>
<keyword evidence="12" id="KW-1185">Reference proteome</keyword>
<evidence type="ECO:0000313" key="12">
    <source>
        <dbReference type="Proteomes" id="UP000091979"/>
    </source>
</evidence>
<evidence type="ECO:0000313" key="11">
    <source>
        <dbReference type="EMBL" id="OBQ52625.1"/>
    </source>
</evidence>
<dbReference type="Gene3D" id="3.40.1440.10">
    <property type="entry name" value="GIY-YIG endonuclease"/>
    <property type="match status" value="1"/>
</dbReference>
<dbReference type="AlphaFoldDB" id="A0A1B7XEL8"/>
<dbReference type="Pfam" id="PF01541">
    <property type="entry name" value="GIY-YIG"/>
    <property type="match status" value="1"/>
</dbReference>
<comment type="caution">
    <text evidence="11">The sequence shown here is derived from an EMBL/GenBank/DDBJ whole genome shotgun (WGS) entry which is preliminary data.</text>
</comment>
<dbReference type="PANTHER" id="PTHR30562">
    <property type="entry name" value="UVRC/OXIDOREDUCTASE"/>
    <property type="match status" value="1"/>
</dbReference>
<dbReference type="GO" id="GO:0009380">
    <property type="term" value="C:excinuclease repair complex"/>
    <property type="evidence" value="ECO:0007669"/>
    <property type="project" value="InterPro"/>
</dbReference>
<evidence type="ECO:0000259" key="8">
    <source>
        <dbReference type="PROSITE" id="PS50151"/>
    </source>
</evidence>
<dbReference type="PATRIC" id="fig|1560234.3.peg.3271"/>
<dbReference type="Pfam" id="PF22920">
    <property type="entry name" value="UvrC_RNaseH"/>
    <property type="match status" value="1"/>
</dbReference>
<evidence type="ECO:0000259" key="9">
    <source>
        <dbReference type="PROSITE" id="PS50164"/>
    </source>
</evidence>
<dbReference type="Gene3D" id="4.10.860.10">
    <property type="entry name" value="UVR domain"/>
    <property type="match status" value="1"/>
</dbReference>
<feature type="domain" description="UVR" evidence="8">
    <location>
        <begin position="200"/>
        <end position="235"/>
    </location>
</feature>
<dbReference type="SUPFAM" id="SSF46600">
    <property type="entry name" value="C-terminal UvrC-binding domain of UvrB"/>
    <property type="match status" value="1"/>
</dbReference>
<evidence type="ECO:0000256" key="4">
    <source>
        <dbReference type="ARBA" id="ARBA00022881"/>
    </source>
</evidence>
<evidence type="ECO:0000256" key="2">
    <source>
        <dbReference type="ARBA" id="ARBA00022763"/>
    </source>
</evidence>
<dbReference type="OrthoDB" id="9804933at2"/>
<accession>A0A1B7XEL8</accession>
<keyword evidence="3 7" id="KW-0228">DNA excision</keyword>
<dbReference type="GO" id="GO:0006289">
    <property type="term" value="P:nucleotide-excision repair"/>
    <property type="evidence" value="ECO:0007669"/>
    <property type="project" value="UniProtKB-UniRule"/>
</dbReference>
<proteinExistence type="inferred from homology"/>
<dbReference type="InterPro" id="IPR047296">
    <property type="entry name" value="GIY-YIG_UvrC_Cho"/>
</dbReference>
<dbReference type="FunFam" id="3.40.1440.10:FF:000001">
    <property type="entry name" value="UvrABC system protein C"/>
    <property type="match status" value="1"/>
</dbReference>
<dbReference type="GO" id="GO:0003677">
    <property type="term" value="F:DNA binding"/>
    <property type="evidence" value="ECO:0007669"/>
    <property type="project" value="UniProtKB-UniRule"/>
</dbReference>
<feature type="domain" description="GIY-YIG" evidence="9">
    <location>
        <begin position="11"/>
        <end position="90"/>
    </location>
</feature>
<dbReference type="SUPFAM" id="SSF82771">
    <property type="entry name" value="GIY-YIG endonuclease"/>
    <property type="match status" value="1"/>
</dbReference>
<dbReference type="InterPro" id="IPR038476">
    <property type="entry name" value="UvrC_RNase_H_dom_sf"/>
</dbReference>
<dbReference type="InterPro" id="IPR036876">
    <property type="entry name" value="UVR_dom_sf"/>
</dbReference>
<comment type="subcellular location">
    <subcellularLocation>
        <location evidence="7">Cytoplasm</location>
    </subcellularLocation>
</comment>
<comment type="similarity">
    <text evidence="7">Belongs to the UvrC family.</text>
</comment>
<dbReference type="Proteomes" id="UP000091979">
    <property type="component" value="Unassembled WGS sequence"/>
</dbReference>
<dbReference type="NCBIfam" id="TIGR00194">
    <property type="entry name" value="uvrC"/>
    <property type="match status" value="1"/>
</dbReference>
<dbReference type="PANTHER" id="PTHR30562:SF1">
    <property type="entry name" value="UVRABC SYSTEM PROTEIN C"/>
    <property type="match status" value="1"/>
</dbReference>
<dbReference type="EMBL" id="JXMS01000009">
    <property type="protein sequence ID" value="OBQ52625.1"/>
    <property type="molecule type" value="Genomic_DNA"/>
</dbReference>
<reference evidence="11 12" key="1">
    <citation type="submission" date="2015-01" db="EMBL/GenBank/DDBJ databases">
        <title>Desulfovibrio sp. JC271 draft genome sequence.</title>
        <authorList>
            <person name="Shivani Y."/>
            <person name="Subhash Y."/>
            <person name="Sasikala C."/>
            <person name="Ramana C.V."/>
        </authorList>
    </citation>
    <scope>NUCLEOTIDE SEQUENCE [LARGE SCALE GENOMIC DNA]</scope>
    <source>
        <strain evidence="11 12">JC271</strain>
    </source>
</reference>
<keyword evidence="6 7" id="KW-0742">SOS response</keyword>
<dbReference type="InterPro" id="IPR035901">
    <property type="entry name" value="GIY-YIG_endonuc_sf"/>
</dbReference>
<dbReference type="PROSITE" id="PS50151">
    <property type="entry name" value="UVR"/>
    <property type="match status" value="1"/>
</dbReference>
<gene>
    <name evidence="7 11" type="primary">uvrC</name>
    <name evidence="11" type="ORF">SP90_06495</name>
</gene>
<name>A0A1B7XEL8_9BACT</name>
<dbReference type="STRING" id="1560234.SP90_06495"/>
<evidence type="ECO:0000256" key="1">
    <source>
        <dbReference type="ARBA" id="ARBA00022490"/>
    </source>
</evidence>
<dbReference type="InterPro" id="IPR001943">
    <property type="entry name" value="UVR_dom"/>
</dbReference>
<dbReference type="PROSITE" id="PS50164">
    <property type="entry name" value="GIY_YIG"/>
    <property type="match status" value="1"/>
</dbReference>
<dbReference type="CDD" id="cd10434">
    <property type="entry name" value="GIY-YIG_UvrC_Cho"/>
    <property type="match status" value="1"/>
</dbReference>
<dbReference type="SUPFAM" id="SSF47781">
    <property type="entry name" value="RuvA domain 2-like"/>
    <property type="match status" value="1"/>
</dbReference>
<evidence type="ECO:0000259" key="10">
    <source>
        <dbReference type="PROSITE" id="PS50165"/>
    </source>
</evidence>
<dbReference type="GO" id="GO:0005737">
    <property type="term" value="C:cytoplasm"/>
    <property type="evidence" value="ECO:0007669"/>
    <property type="project" value="UniProtKB-SubCell"/>
</dbReference>
<dbReference type="Pfam" id="PF14520">
    <property type="entry name" value="HHH_5"/>
    <property type="match status" value="1"/>
</dbReference>
<dbReference type="GO" id="GO:0009432">
    <property type="term" value="P:SOS response"/>
    <property type="evidence" value="ECO:0007669"/>
    <property type="project" value="UniProtKB-UniRule"/>
</dbReference>
<dbReference type="SMART" id="SM00278">
    <property type="entry name" value="HhH1"/>
    <property type="match status" value="2"/>
</dbReference>